<reference evidence="1" key="1">
    <citation type="submission" date="2014-09" db="EMBL/GenBank/DDBJ databases">
        <title>Genome sequence of the luminous mushroom Mycena chlorophos for searching fungal bioluminescence genes.</title>
        <authorList>
            <person name="Tanaka Y."/>
            <person name="Kasuga D."/>
            <person name="Oba Y."/>
            <person name="Hase S."/>
            <person name="Sato K."/>
            <person name="Oba Y."/>
            <person name="Sakakibara Y."/>
        </authorList>
    </citation>
    <scope>NUCLEOTIDE SEQUENCE</scope>
</reference>
<keyword evidence="2" id="KW-1185">Reference proteome</keyword>
<dbReference type="Proteomes" id="UP000815677">
    <property type="component" value="Unassembled WGS sequence"/>
</dbReference>
<proteinExistence type="predicted"/>
<dbReference type="EMBL" id="DF848725">
    <property type="protein sequence ID" value="GAT54612.1"/>
    <property type="molecule type" value="Genomic_DNA"/>
</dbReference>
<sequence length="190" mass="21188">MRKEVFAGLVAALGAVVYKDASECAYCKPSPSLHPRMTTHIHEILLFKAPRERYGDQIALVYDEATKAFKVVAVRGMRTVLAQAEFQGEMFLPSPIRWKDVERKTAIVSVDLDSWTGGGNRFMNKHKGEDVFKKLRAAFIKELREADTEAVSVPVYLGTVKTPFETLLYSGDKPQLPNGYLAFSAGRMGN</sequence>
<evidence type="ECO:0000313" key="1">
    <source>
        <dbReference type="EMBL" id="GAT54612.1"/>
    </source>
</evidence>
<name>A0ABQ0LUG2_MYCCL</name>
<protein>
    <submittedName>
        <fullName evidence="1">Uncharacterized protein</fullName>
    </submittedName>
</protein>
<organism evidence="1 2">
    <name type="scientific">Mycena chlorophos</name>
    <name type="common">Agaric fungus</name>
    <name type="synonym">Agaricus chlorophos</name>
    <dbReference type="NCBI Taxonomy" id="658473"/>
    <lineage>
        <taxon>Eukaryota</taxon>
        <taxon>Fungi</taxon>
        <taxon>Dikarya</taxon>
        <taxon>Basidiomycota</taxon>
        <taxon>Agaricomycotina</taxon>
        <taxon>Agaricomycetes</taxon>
        <taxon>Agaricomycetidae</taxon>
        <taxon>Agaricales</taxon>
        <taxon>Marasmiineae</taxon>
        <taxon>Mycenaceae</taxon>
        <taxon>Mycena</taxon>
    </lineage>
</organism>
<accession>A0ABQ0LUG2</accession>
<evidence type="ECO:0000313" key="2">
    <source>
        <dbReference type="Proteomes" id="UP000815677"/>
    </source>
</evidence>
<gene>
    <name evidence="1" type="ORF">MCHLO_11452</name>
</gene>